<gene>
    <name evidence="3" type="ORF">QRT04_03135</name>
</gene>
<dbReference type="InterPro" id="IPR036380">
    <property type="entry name" value="Isochorismatase-like_sf"/>
</dbReference>
<organism evidence="3 4">
    <name type="scientific">Cellulomonas alba</name>
    <dbReference type="NCBI Taxonomy" id="3053467"/>
    <lineage>
        <taxon>Bacteria</taxon>
        <taxon>Bacillati</taxon>
        <taxon>Actinomycetota</taxon>
        <taxon>Actinomycetes</taxon>
        <taxon>Micrococcales</taxon>
        <taxon>Cellulomonadaceae</taxon>
        <taxon>Cellulomonas</taxon>
    </lineage>
</organism>
<dbReference type="Proteomes" id="UP001529338">
    <property type="component" value="Unassembled WGS sequence"/>
</dbReference>
<dbReference type="Gene3D" id="3.40.50.850">
    <property type="entry name" value="Isochorismatase-like"/>
    <property type="match status" value="1"/>
</dbReference>
<evidence type="ECO:0000313" key="4">
    <source>
        <dbReference type="Proteomes" id="UP001529338"/>
    </source>
</evidence>
<evidence type="ECO:0000259" key="2">
    <source>
        <dbReference type="Pfam" id="PF00857"/>
    </source>
</evidence>
<reference evidence="3 4" key="1">
    <citation type="submission" date="2023-06" db="EMBL/GenBank/DDBJ databases">
        <title>Cellulomonas sp. MW4 Whole genome sequence.</title>
        <authorList>
            <person name="Park S."/>
        </authorList>
    </citation>
    <scope>NUCLEOTIDE SEQUENCE [LARGE SCALE GENOMIC DNA]</scope>
    <source>
        <strain evidence="3 4">MW4</strain>
    </source>
</reference>
<evidence type="ECO:0000256" key="1">
    <source>
        <dbReference type="ARBA" id="ARBA00022801"/>
    </source>
</evidence>
<dbReference type="Pfam" id="PF00857">
    <property type="entry name" value="Isochorismatase"/>
    <property type="match status" value="1"/>
</dbReference>
<dbReference type="PANTHER" id="PTHR43540:SF9">
    <property type="entry name" value="FAMILY HYDROLASE, PUTATIVE (AFU_ORTHOLOGUE AFUA_2G08700)-RELATED"/>
    <property type="match status" value="1"/>
</dbReference>
<dbReference type="PANTHER" id="PTHR43540">
    <property type="entry name" value="PEROXYUREIDOACRYLATE/UREIDOACRYLATE AMIDOHYDROLASE-RELATED"/>
    <property type="match status" value="1"/>
</dbReference>
<proteinExistence type="predicted"/>
<dbReference type="InterPro" id="IPR000868">
    <property type="entry name" value="Isochorismatase-like_dom"/>
</dbReference>
<feature type="domain" description="Isochorismatase-like" evidence="2">
    <location>
        <begin position="40"/>
        <end position="165"/>
    </location>
</feature>
<name>A0ABT7SCK1_9CELL</name>
<dbReference type="InterPro" id="IPR050272">
    <property type="entry name" value="Isochorismatase-like_hydrls"/>
</dbReference>
<protein>
    <submittedName>
        <fullName evidence="3">Isochorismatase family protein</fullName>
    </submittedName>
</protein>
<evidence type="ECO:0000313" key="3">
    <source>
        <dbReference type="EMBL" id="MDM7853916.1"/>
    </source>
</evidence>
<dbReference type="SUPFAM" id="SSF52499">
    <property type="entry name" value="Isochorismatase-like hydrolases"/>
    <property type="match status" value="1"/>
</dbReference>
<accession>A0ABT7SCK1</accession>
<comment type="caution">
    <text evidence="3">The sequence shown here is derived from an EMBL/GenBank/DDBJ whole genome shotgun (WGS) entry which is preliminary data.</text>
</comment>
<keyword evidence="1" id="KW-0378">Hydrolase</keyword>
<sequence>MHVLGSEPYPWPYDGADVASWAVLAIASAGSAGGGLAGRAAARVAAAARGAGCPVVHVDVGTAPAGPPRAGAVPDGPPPVVEPGDVTVAAPGWNGFDGSPLDAVLRRLGRTTLLVTGRWLETGVHSTLRAANDRGYECATVADACEPWDAALAPAALSSIRFSGGIFGAVVATGPVVAALGGVPHS</sequence>
<dbReference type="RefSeq" id="WP_289453436.1">
    <property type="nucleotide sequence ID" value="NZ_JAUCGQ010000001.1"/>
</dbReference>
<keyword evidence="4" id="KW-1185">Reference proteome</keyword>
<dbReference type="EMBL" id="JAUCGQ010000001">
    <property type="protein sequence ID" value="MDM7853916.1"/>
    <property type="molecule type" value="Genomic_DNA"/>
</dbReference>